<comment type="similarity">
    <text evidence="1">Belongs to the ParB family.</text>
</comment>
<evidence type="ECO:0000313" key="6">
    <source>
        <dbReference type="EMBL" id="MFC6198065.1"/>
    </source>
</evidence>
<feature type="domain" description="ParB-like N-terminal" evidence="5">
    <location>
        <begin position="35"/>
        <end position="130"/>
    </location>
</feature>
<dbReference type="NCBIfam" id="TIGR00180">
    <property type="entry name" value="parB_part"/>
    <property type="match status" value="1"/>
</dbReference>
<dbReference type="RefSeq" id="WP_377377901.1">
    <property type="nucleotide sequence ID" value="NZ_JBHSSW010000009.1"/>
</dbReference>
<comment type="caution">
    <text evidence="6">The sequence shown here is derived from an EMBL/GenBank/DDBJ whole genome shotgun (WGS) entry which is preliminary data.</text>
</comment>
<dbReference type="InterPro" id="IPR050336">
    <property type="entry name" value="Chromosome_partition/occlusion"/>
</dbReference>
<dbReference type="PANTHER" id="PTHR33375">
    <property type="entry name" value="CHROMOSOME-PARTITIONING PROTEIN PARB-RELATED"/>
    <property type="match status" value="1"/>
</dbReference>
<comment type="function">
    <text evidence="4">Involved in chromosome partition. Localize to both poles of the predivisional cell following completion of DNA replication. Binds to the DNA origin of replication.</text>
</comment>
<evidence type="ECO:0000256" key="4">
    <source>
        <dbReference type="ARBA" id="ARBA00025472"/>
    </source>
</evidence>
<dbReference type="CDD" id="cd16393">
    <property type="entry name" value="SPO0J_N"/>
    <property type="match status" value="1"/>
</dbReference>
<protein>
    <submittedName>
        <fullName evidence="6">ParB/RepB/Spo0J family partition protein</fullName>
    </submittedName>
</protein>
<dbReference type="Pfam" id="PF02195">
    <property type="entry name" value="ParB_N"/>
    <property type="match status" value="1"/>
</dbReference>
<keyword evidence="3" id="KW-0238">DNA-binding</keyword>
<dbReference type="Gene3D" id="3.90.1530.30">
    <property type="match status" value="1"/>
</dbReference>
<organism evidence="6 7">
    <name type="scientific">Ponticaulis profundi</name>
    <dbReference type="NCBI Taxonomy" id="2665222"/>
    <lineage>
        <taxon>Bacteria</taxon>
        <taxon>Pseudomonadati</taxon>
        <taxon>Pseudomonadota</taxon>
        <taxon>Alphaproteobacteria</taxon>
        <taxon>Hyphomonadales</taxon>
        <taxon>Hyphomonadaceae</taxon>
        <taxon>Ponticaulis</taxon>
    </lineage>
</organism>
<evidence type="ECO:0000259" key="5">
    <source>
        <dbReference type="SMART" id="SM00470"/>
    </source>
</evidence>
<dbReference type="Gene3D" id="1.10.10.2830">
    <property type="match status" value="1"/>
</dbReference>
<dbReference type="InterPro" id="IPR003115">
    <property type="entry name" value="ParB_N"/>
</dbReference>
<reference evidence="7" key="1">
    <citation type="journal article" date="2019" name="Int. J. Syst. Evol. Microbiol.">
        <title>The Global Catalogue of Microorganisms (GCM) 10K type strain sequencing project: providing services to taxonomists for standard genome sequencing and annotation.</title>
        <authorList>
            <consortium name="The Broad Institute Genomics Platform"/>
            <consortium name="The Broad Institute Genome Sequencing Center for Infectious Disease"/>
            <person name="Wu L."/>
            <person name="Ma J."/>
        </authorList>
    </citation>
    <scope>NUCLEOTIDE SEQUENCE [LARGE SCALE GENOMIC DNA]</scope>
    <source>
        <strain evidence="7">CGMCC-1.15741</strain>
    </source>
</reference>
<name>A0ABW1S8R3_9PROT</name>
<keyword evidence="7" id="KW-1185">Reference proteome</keyword>
<dbReference type="Pfam" id="PF23552">
    <property type="entry name" value="ParB_C"/>
    <property type="match status" value="1"/>
</dbReference>
<accession>A0ABW1S8R3</accession>
<dbReference type="PANTHER" id="PTHR33375:SF1">
    <property type="entry name" value="CHROMOSOME-PARTITIONING PROTEIN PARB-RELATED"/>
    <property type="match status" value="1"/>
</dbReference>
<dbReference type="Pfam" id="PF17762">
    <property type="entry name" value="HTH_ParB"/>
    <property type="match status" value="1"/>
</dbReference>
<evidence type="ECO:0000256" key="1">
    <source>
        <dbReference type="ARBA" id="ARBA00006295"/>
    </source>
</evidence>
<dbReference type="InterPro" id="IPR004437">
    <property type="entry name" value="ParB/RepB/Spo0J"/>
</dbReference>
<dbReference type="Proteomes" id="UP001596303">
    <property type="component" value="Unassembled WGS sequence"/>
</dbReference>
<dbReference type="SMART" id="SM00470">
    <property type="entry name" value="ParB"/>
    <property type="match status" value="1"/>
</dbReference>
<dbReference type="SUPFAM" id="SSF109709">
    <property type="entry name" value="KorB DNA-binding domain-like"/>
    <property type="match status" value="1"/>
</dbReference>
<evidence type="ECO:0000256" key="3">
    <source>
        <dbReference type="ARBA" id="ARBA00023125"/>
    </source>
</evidence>
<dbReference type="InterPro" id="IPR041468">
    <property type="entry name" value="HTH_ParB/Spo0J"/>
</dbReference>
<evidence type="ECO:0000256" key="2">
    <source>
        <dbReference type="ARBA" id="ARBA00022829"/>
    </source>
</evidence>
<dbReference type="InterPro" id="IPR057240">
    <property type="entry name" value="ParB_dimer_C"/>
</dbReference>
<evidence type="ECO:0000313" key="7">
    <source>
        <dbReference type="Proteomes" id="UP001596303"/>
    </source>
</evidence>
<sequence length="295" mass="32982">MASEKKSSRLGKGLSALIGEYESFEDSAAESVTKREVDVLKIKDIQPNPNQPRKYFDKDKLDELSSSIRTKGVLTPILVREVEDEGYKYQIIAGERRWRAAKQADVKEIPARILKTNEVELLEIGLIENIQRENLNPLEEAEGYQSLINRFGKTQESLAEAVGKSRAHVANMMRLLQLPEAVLEHLKMGEISAGHARAALGADDPEAIIDEVIAKKLSVRETEKLVQKQKTVRFSGASRSKSSEKDVDTEALEADLSRALGLVVDIKSTAKGGELKIKYRDLEQLDDICRRLSRN</sequence>
<keyword evidence="2" id="KW-0159">Chromosome partition</keyword>
<dbReference type="EMBL" id="JBHSSW010000009">
    <property type="protein sequence ID" value="MFC6198065.1"/>
    <property type="molecule type" value="Genomic_DNA"/>
</dbReference>
<dbReference type="SUPFAM" id="SSF110849">
    <property type="entry name" value="ParB/Sulfiredoxin"/>
    <property type="match status" value="1"/>
</dbReference>
<dbReference type="InterPro" id="IPR036086">
    <property type="entry name" value="ParB/Sulfiredoxin_sf"/>
</dbReference>
<gene>
    <name evidence="6" type="ORF">ACFQDM_08245</name>
</gene>
<proteinExistence type="inferred from homology"/>